<evidence type="ECO:0000313" key="11">
    <source>
        <dbReference type="Proteomes" id="UP000318667"/>
    </source>
</evidence>
<dbReference type="CDD" id="cd06225">
    <property type="entry name" value="HAMP"/>
    <property type="match status" value="1"/>
</dbReference>
<keyword evidence="4 6" id="KW-0807">Transducer</keyword>
<gene>
    <name evidence="10" type="ORF">IQ19_03035</name>
</gene>
<feature type="transmembrane region" description="Helical" evidence="7">
    <location>
        <begin position="41"/>
        <end position="66"/>
    </location>
</feature>
<dbReference type="GO" id="GO:0007165">
    <property type="term" value="P:signal transduction"/>
    <property type="evidence" value="ECO:0007669"/>
    <property type="project" value="UniProtKB-KW"/>
</dbReference>
<reference evidence="10 11" key="1">
    <citation type="journal article" date="2015" name="Stand. Genomic Sci.">
        <title>Genomic Encyclopedia of Bacterial and Archaeal Type Strains, Phase III: the genomes of soil and plant-associated and newly described type strains.</title>
        <authorList>
            <person name="Whitman W.B."/>
            <person name="Woyke T."/>
            <person name="Klenk H.P."/>
            <person name="Zhou Y."/>
            <person name="Lilburn T.G."/>
            <person name="Beck B.J."/>
            <person name="De Vos P."/>
            <person name="Vandamme P."/>
            <person name="Eisen J.A."/>
            <person name="Garrity G."/>
            <person name="Hugenholtz P."/>
            <person name="Kyrpides N.C."/>
        </authorList>
    </citation>
    <scope>NUCLEOTIDE SEQUENCE [LARGE SCALE GENOMIC DNA]</scope>
    <source>
        <strain evidence="10 11">CGMCC 1.10115</strain>
    </source>
</reference>
<keyword evidence="3 7" id="KW-0472">Membrane</keyword>
<dbReference type="RefSeq" id="WP_144543141.1">
    <property type="nucleotide sequence ID" value="NZ_VLKI01000008.1"/>
</dbReference>
<comment type="caution">
    <text evidence="10">The sequence shown here is derived from an EMBL/GenBank/DDBJ whole genome shotgun (WGS) entry which is preliminary data.</text>
</comment>
<evidence type="ECO:0000256" key="1">
    <source>
        <dbReference type="ARBA" id="ARBA00004236"/>
    </source>
</evidence>
<dbReference type="AlphaFoldDB" id="A0A562JRP7"/>
<dbReference type="PANTHER" id="PTHR32089:SF114">
    <property type="entry name" value="METHYL-ACCEPTING CHEMOTAXIS PROTEIN MCPB"/>
    <property type="match status" value="1"/>
</dbReference>
<keyword evidence="2" id="KW-1003">Cell membrane</keyword>
<dbReference type="Gene3D" id="6.10.340.10">
    <property type="match status" value="1"/>
</dbReference>
<protein>
    <submittedName>
        <fullName evidence="10">Methyl-accepting chemotaxis protein</fullName>
    </submittedName>
</protein>
<dbReference type="Proteomes" id="UP000318667">
    <property type="component" value="Unassembled WGS sequence"/>
</dbReference>
<comment type="similarity">
    <text evidence="5">Belongs to the methyl-accepting chemotaxis (MCP) protein family.</text>
</comment>
<proteinExistence type="inferred from homology"/>
<sequence length="594" mass="65209">MKGATKFKRIKKANRARYQTKLLDKLANIRWWKKLKLGQKYGVALFVTIGLFTVSTVLTFFLLMIANSKMDTVKDSGDQAIMITESASIFHHKGSTIGNFIIDSNPKHLKTFDQLAEDFNTLKKEINPALTASETKELFTQIDVNDQKITSIFHDVIEPKVKLQHVREYRLAKLQADNIISETVEKLNTLSSMLKEEQKKAVSSAKSGLVLTLIVLGISIIISGILGIASILFIGRIISRKLNQIVHVSNEIASGNLNVESVEYDGDDEVAELSRAINSMKEKLQTMIQEINSVSGYVTERSGELNISANEVRAASQQVASTMQELSGGAEDQASSAARLSAMMDEYMEKVEEAANSGMEIKNASNEVLSLTKNGDKVMKESQHQMGLINKIMKTSVDKVNGLDEQTKRISRLVKVIQEIADQTNLLALNAAIEAARAGEHGRGFAVVADEVRKLAEQVSFSVSDITKIVEGIQTESNRVTGSLQSGYIQVEKGTEQIQLTGETFQKIYEAVNLMSKNVSNISNSLEQVSVSSYHMNQSIGSIAAVSEESAAGIEQTSASMAQTNHSMEEISDNAQSLSELAEQLNSMIAKFKL</sequence>
<comment type="subcellular location">
    <subcellularLocation>
        <location evidence="1">Cell membrane</location>
    </subcellularLocation>
</comment>
<feature type="transmembrane region" description="Helical" evidence="7">
    <location>
        <begin position="209"/>
        <end position="234"/>
    </location>
</feature>
<evidence type="ECO:0000256" key="4">
    <source>
        <dbReference type="ARBA" id="ARBA00023224"/>
    </source>
</evidence>
<keyword evidence="7" id="KW-1133">Transmembrane helix</keyword>
<dbReference type="GeneID" id="65404197"/>
<evidence type="ECO:0000259" key="9">
    <source>
        <dbReference type="PROSITE" id="PS50885"/>
    </source>
</evidence>
<evidence type="ECO:0000256" key="6">
    <source>
        <dbReference type="PROSITE-ProRule" id="PRU00284"/>
    </source>
</evidence>
<name>A0A562JRP7_9BACI</name>
<dbReference type="PANTHER" id="PTHR32089">
    <property type="entry name" value="METHYL-ACCEPTING CHEMOTAXIS PROTEIN MCPB"/>
    <property type="match status" value="1"/>
</dbReference>
<evidence type="ECO:0000256" key="7">
    <source>
        <dbReference type="SAM" id="Phobius"/>
    </source>
</evidence>
<keyword evidence="11" id="KW-1185">Reference proteome</keyword>
<dbReference type="SMART" id="SM00304">
    <property type="entry name" value="HAMP"/>
    <property type="match status" value="1"/>
</dbReference>
<keyword evidence="7" id="KW-0812">Transmembrane</keyword>
<dbReference type="Pfam" id="PF00672">
    <property type="entry name" value="HAMP"/>
    <property type="match status" value="1"/>
</dbReference>
<dbReference type="PROSITE" id="PS50111">
    <property type="entry name" value="CHEMOTAXIS_TRANSDUC_2"/>
    <property type="match status" value="1"/>
</dbReference>
<dbReference type="Gene3D" id="1.10.287.950">
    <property type="entry name" value="Methyl-accepting chemotaxis protein"/>
    <property type="match status" value="1"/>
</dbReference>
<dbReference type="OrthoDB" id="9804712at2"/>
<feature type="domain" description="HAMP" evidence="9">
    <location>
        <begin position="236"/>
        <end position="289"/>
    </location>
</feature>
<dbReference type="PROSITE" id="PS50885">
    <property type="entry name" value="HAMP"/>
    <property type="match status" value="1"/>
</dbReference>
<evidence type="ECO:0000259" key="8">
    <source>
        <dbReference type="PROSITE" id="PS50111"/>
    </source>
</evidence>
<evidence type="ECO:0000256" key="5">
    <source>
        <dbReference type="ARBA" id="ARBA00029447"/>
    </source>
</evidence>
<dbReference type="SMART" id="SM00283">
    <property type="entry name" value="MA"/>
    <property type="match status" value="1"/>
</dbReference>
<evidence type="ECO:0000313" key="10">
    <source>
        <dbReference type="EMBL" id="TWH85614.1"/>
    </source>
</evidence>
<dbReference type="EMBL" id="VLKI01000008">
    <property type="protein sequence ID" value="TWH85614.1"/>
    <property type="molecule type" value="Genomic_DNA"/>
</dbReference>
<accession>A0A562JRP7</accession>
<dbReference type="InterPro" id="IPR003660">
    <property type="entry name" value="HAMP_dom"/>
</dbReference>
<evidence type="ECO:0000256" key="3">
    <source>
        <dbReference type="ARBA" id="ARBA00023136"/>
    </source>
</evidence>
<dbReference type="CDD" id="cd11386">
    <property type="entry name" value="MCP_signal"/>
    <property type="match status" value="1"/>
</dbReference>
<organism evidence="10 11">
    <name type="scientific">Cytobacillus oceanisediminis</name>
    <dbReference type="NCBI Taxonomy" id="665099"/>
    <lineage>
        <taxon>Bacteria</taxon>
        <taxon>Bacillati</taxon>
        <taxon>Bacillota</taxon>
        <taxon>Bacilli</taxon>
        <taxon>Bacillales</taxon>
        <taxon>Bacillaceae</taxon>
        <taxon>Cytobacillus</taxon>
    </lineage>
</organism>
<dbReference type="SUPFAM" id="SSF58104">
    <property type="entry name" value="Methyl-accepting chemotaxis protein (MCP) signaling domain"/>
    <property type="match status" value="1"/>
</dbReference>
<dbReference type="InterPro" id="IPR004089">
    <property type="entry name" value="MCPsignal_dom"/>
</dbReference>
<feature type="domain" description="Methyl-accepting transducer" evidence="8">
    <location>
        <begin position="308"/>
        <end position="544"/>
    </location>
</feature>
<evidence type="ECO:0000256" key="2">
    <source>
        <dbReference type="ARBA" id="ARBA00022475"/>
    </source>
</evidence>
<dbReference type="GO" id="GO:0005886">
    <property type="term" value="C:plasma membrane"/>
    <property type="evidence" value="ECO:0007669"/>
    <property type="project" value="UniProtKB-SubCell"/>
</dbReference>
<dbReference type="Pfam" id="PF00015">
    <property type="entry name" value="MCPsignal"/>
    <property type="match status" value="1"/>
</dbReference>